<evidence type="ECO:0000313" key="2">
    <source>
        <dbReference type="Proteomes" id="UP000694853"/>
    </source>
</evidence>
<sequence length="274" mass="31387">MDLPNPIVPAERGYFVLDLHGVAHALTQQKLNSNATPKLLEDWTSANKVCRHTILNTLSNELFDVYCSYKKTNKSWESLILKYTAEDVGREKFIIGHYYNWEMNDEKDIKTQINEYNKLLKDMKTEKIILPENFVAGLLIEKLPESWKDYKQQLKHKINTTELITHIIIEDTNRKELKATRVKALTSRTNMIQANNKRHKKRSDNSLKLNANLVEGDDVIVAVISQALLMANVSNWVVDSGATKHICVNKIMFTSYSSVGDGEEQVYLSDSRTA</sequence>
<gene>
    <name evidence="3" type="primary">LOC113870101</name>
</gene>
<name>A0A8B8M456_ABRPR</name>
<proteinExistence type="predicted"/>
<dbReference type="Pfam" id="PF14223">
    <property type="entry name" value="Retrotran_gag_2"/>
    <property type="match status" value="1"/>
</dbReference>
<accession>A0A8B8M456</accession>
<feature type="domain" description="Retrovirus-related Pol polyprotein from transposon TNT 1-94-like beta-barrel" evidence="1">
    <location>
        <begin position="236"/>
        <end position="272"/>
    </location>
</feature>
<dbReference type="PANTHER" id="PTHR47592">
    <property type="entry name" value="PBF68 PROTEIN"/>
    <property type="match status" value="1"/>
</dbReference>
<reference evidence="3" key="2">
    <citation type="submission" date="2025-08" db="UniProtKB">
        <authorList>
            <consortium name="RefSeq"/>
        </authorList>
    </citation>
    <scope>IDENTIFICATION</scope>
    <source>
        <tissue evidence="3">Young leaves</tissue>
    </source>
</reference>
<dbReference type="GeneID" id="113870101"/>
<evidence type="ECO:0000259" key="1">
    <source>
        <dbReference type="Pfam" id="PF22936"/>
    </source>
</evidence>
<protein>
    <submittedName>
        <fullName evidence="3">Uncharacterized protein LOC113870101</fullName>
    </submittedName>
</protein>
<dbReference type="Pfam" id="PF22936">
    <property type="entry name" value="Pol_BBD"/>
    <property type="match status" value="1"/>
</dbReference>
<dbReference type="OrthoDB" id="1432175at2759"/>
<dbReference type="KEGG" id="aprc:113870101"/>
<dbReference type="Proteomes" id="UP000694853">
    <property type="component" value="Unplaced"/>
</dbReference>
<organism evidence="2 3">
    <name type="scientific">Abrus precatorius</name>
    <name type="common">Indian licorice</name>
    <name type="synonym">Glycine abrus</name>
    <dbReference type="NCBI Taxonomy" id="3816"/>
    <lineage>
        <taxon>Eukaryota</taxon>
        <taxon>Viridiplantae</taxon>
        <taxon>Streptophyta</taxon>
        <taxon>Embryophyta</taxon>
        <taxon>Tracheophyta</taxon>
        <taxon>Spermatophyta</taxon>
        <taxon>Magnoliopsida</taxon>
        <taxon>eudicotyledons</taxon>
        <taxon>Gunneridae</taxon>
        <taxon>Pentapetalae</taxon>
        <taxon>rosids</taxon>
        <taxon>fabids</taxon>
        <taxon>Fabales</taxon>
        <taxon>Fabaceae</taxon>
        <taxon>Papilionoideae</taxon>
        <taxon>50 kb inversion clade</taxon>
        <taxon>NPAAA clade</taxon>
        <taxon>indigoferoid/millettioid clade</taxon>
        <taxon>Abreae</taxon>
        <taxon>Abrus</taxon>
    </lineage>
</organism>
<dbReference type="AlphaFoldDB" id="A0A8B8M456"/>
<dbReference type="RefSeq" id="XP_027362502.1">
    <property type="nucleotide sequence ID" value="XM_027506701.1"/>
</dbReference>
<evidence type="ECO:0000313" key="3">
    <source>
        <dbReference type="RefSeq" id="XP_027362502.1"/>
    </source>
</evidence>
<dbReference type="InterPro" id="IPR054722">
    <property type="entry name" value="PolX-like_BBD"/>
</dbReference>
<reference evidence="2" key="1">
    <citation type="journal article" date="2019" name="Toxins">
        <title>Detection of Abrin-Like and Prepropulchellin-Like Toxin Genes and Transcripts Using Whole Genome Sequencing and Full-Length Transcript Sequencing of Abrus precatorius.</title>
        <authorList>
            <person name="Hovde B.T."/>
            <person name="Daligault H.E."/>
            <person name="Hanschen E.R."/>
            <person name="Kunde Y.A."/>
            <person name="Johnson M.B."/>
            <person name="Starkenburg S.R."/>
            <person name="Johnson S.L."/>
        </authorList>
    </citation>
    <scope>NUCLEOTIDE SEQUENCE [LARGE SCALE GENOMIC DNA]</scope>
</reference>
<keyword evidence="2" id="KW-1185">Reference proteome</keyword>
<dbReference type="PANTHER" id="PTHR47592:SF27">
    <property type="entry name" value="OS08G0421700 PROTEIN"/>
    <property type="match status" value="1"/>
</dbReference>